<dbReference type="InterPro" id="IPR052994">
    <property type="entry name" value="Tiny_macrocysts_regulators"/>
</dbReference>
<feature type="transmembrane region" description="Helical" evidence="3">
    <location>
        <begin position="1460"/>
        <end position="1480"/>
    </location>
</feature>
<keyword evidence="3" id="KW-0812">Transmembrane</keyword>
<proteinExistence type="predicted"/>
<dbReference type="OMA" id="ETIWINR"/>
<feature type="region of interest" description="Disordered" evidence="2">
    <location>
        <begin position="459"/>
        <end position="480"/>
    </location>
</feature>
<keyword evidence="5" id="KW-1185">Reference proteome</keyword>
<accession>A0A8S1PFL2</accession>
<feature type="transmembrane region" description="Helical" evidence="3">
    <location>
        <begin position="1155"/>
        <end position="1175"/>
    </location>
</feature>
<organism evidence="4 5">
    <name type="scientific">Paramecium primaurelia</name>
    <dbReference type="NCBI Taxonomy" id="5886"/>
    <lineage>
        <taxon>Eukaryota</taxon>
        <taxon>Sar</taxon>
        <taxon>Alveolata</taxon>
        <taxon>Ciliophora</taxon>
        <taxon>Intramacronucleata</taxon>
        <taxon>Oligohymenophorea</taxon>
        <taxon>Peniculida</taxon>
        <taxon>Parameciidae</taxon>
        <taxon>Paramecium</taxon>
    </lineage>
</organism>
<evidence type="ECO:0000256" key="1">
    <source>
        <dbReference type="SAM" id="Coils"/>
    </source>
</evidence>
<keyword evidence="3" id="KW-1133">Transmembrane helix</keyword>
<sequence>MKDQTNQNQLRKYILTNLRILLVIHQKHVKIYSMLKYIILFLGQLQSAFFYLFPCYISSLKMYNKFILIYLIRPDLLLIDNVMIDIQNIYLFLIPLISIIIFDLMILQGQVLIEYQFKKHPIHQHQQIIIQSSFQQLILNFKSLYSQLFIVYLYIPAQVLSFTSFASSDTINDIEIVILSIITVIANIFFQILKLTVSNTTMDLCITGYERLYFTKIDCFREIIILIQVILYSIIEDNERAQIAQGILSIIVSLSLLINIFMDKTIVVEGYITLTLITQISLLSLISTSLLEFWQLGLLLIPILIFVGQSYRNQELFKLNTNISEIKCIKKIIQYISYQINNHQNQKSTINQISQSILLNYHRRKCSDINCYCNTIAEKTDEPYKVLYVSDLIQKKFVISKIKQWNKELSKKRIDLSDQHWIYYISTLNHYGLTTTAFQECNRLLSLQNSINRGFLSHNDLNSQSQNHQPSLPSQQSGSQQHRKVQAKLSVNSIELKSNLKLNIRNQMLSLLSLMKLEIISKDIRIELQNNFLKLQTKQQEEIAEAIQLYLLSEQQNQAVKHQVLKCLQQKLQFYNFIINKKSQNSLELFNNAKILSNSFFKLEKKLLQQYSQFPSQKIQSINCFFQSELLNNYLTAFKLANFSTIADEKLLNMRKNIKINLFGKNVVHMLMNLNEGLQTMNIYSFSNNAYDFLQISYEDCMREYKTIDNLLPQAILNEHHLLVQRFIVEGTSKYFRNIDLSFLQLLNGLVKPFNLIIDIILNQTNNLSFVAFFEEVSITNCYILVDVNEQCGGISFNLFEKIGWRQNEIKQYSKQINHAYQVNINQIIPNFNDLKVSLKEQKFYNTPINLLTKKSITTFQQKSFLSIHDSWKNIGNVINLIGTIIIQQRELYGYYYYIIEIEDIRLSQTFSHMMNTEGKGFTIQLNEIDNTVNEIEVSDLVVSCTEAGVNKPQSLNIFALSSSISEKDQDNQYSNQQLQAILHGQQIIQDREVVVSKLLQLNQNYQYQAYDIQNINKNDEKQNIGDVNPNQSIRKLIDTSKSFTQQRFFNQEIQDLDQSNSKISDAVQNQMKDVNQMYDVDLNKIDKEMRENIRLQLQLELDQKNQANQQIDDAASQVSSLIGLKKSLFYKKYELINRLMESNLRPSSYRYCNLMLFLSQIIVIIYCIIILTNLNKDFNRFIQEVDMLLFSYSFMTPFDIFLALRFSTVYYSIQMLTGRISASENTQLGDWLANHLGEGYDVMKENFLEQFSNPYILEFFTDENFDVLFMKTNSSNMEKKTISFRESLNVLLQYQYQFKIAYQQKTPLLSQAFTAYPYANYLNLHDKFDNLTSSILEYTKQRKQTVQENWTRIWIPFLIVDFLLIIGCYYLYKSYLQIYDSFLNLFKYAETIWINRDMERYKILINILNKNSDVMFKYQFDLEQKEKFMMAERYKLENQGVHESKKKKSYKEQNQMPTLIGLISLSALFSVFFISSLLIQLSTNDYLDKYGRTADIYKYIGDLCYKIPGLFSQRQFLYWWAIYYLDVNDKPRMQNRLFDGIESCKKFDMIMQYFDQETYLTTQAFVDSLTNLTKKPVCDFFNQTIQKDYSFYCNRSFEGALTMGITQALIYVGNAFTVAYELNNFTSIVQYFKYEAEGMYIMVKGLIELVSSLKDALLQATNSHMNQIIGLSVFLLVFQILIFLIQFFILHRYYSHEYQLVRRYMLLLPSSTVLLDDNFERNIRIFYTQFQL</sequence>
<feature type="compositionally biased region" description="Low complexity" evidence="2">
    <location>
        <begin position="469"/>
        <end position="480"/>
    </location>
</feature>
<feature type="transmembrane region" description="Helical" evidence="3">
    <location>
        <begin position="134"/>
        <end position="156"/>
    </location>
</feature>
<feature type="transmembrane region" description="Helical" evidence="3">
    <location>
        <begin position="1669"/>
        <end position="1690"/>
    </location>
</feature>
<reference evidence="4" key="1">
    <citation type="submission" date="2021-01" db="EMBL/GenBank/DDBJ databases">
        <authorList>
            <consortium name="Genoscope - CEA"/>
            <person name="William W."/>
        </authorList>
    </citation>
    <scope>NUCLEOTIDE SEQUENCE</scope>
</reference>
<feature type="transmembrane region" description="Helical" evidence="3">
    <location>
        <begin position="268"/>
        <end position="287"/>
    </location>
</feature>
<feature type="transmembrane region" description="Helical" evidence="3">
    <location>
        <begin position="34"/>
        <end position="54"/>
    </location>
</feature>
<name>A0A8S1PFL2_PARPR</name>
<feature type="transmembrane region" description="Helical" evidence="3">
    <location>
        <begin position="90"/>
        <end position="113"/>
    </location>
</feature>
<feature type="compositionally biased region" description="Polar residues" evidence="2">
    <location>
        <begin position="459"/>
        <end position="468"/>
    </location>
</feature>
<dbReference type="EMBL" id="CAJJDM010000120">
    <property type="protein sequence ID" value="CAD8101957.1"/>
    <property type="molecule type" value="Genomic_DNA"/>
</dbReference>
<evidence type="ECO:0000313" key="5">
    <source>
        <dbReference type="Proteomes" id="UP000688137"/>
    </source>
</evidence>
<feature type="coiled-coil region" evidence="1">
    <location>
        <begin position="1091"/>
        <end position="1118"/>
    </location>
</feature>
<feature type="transmembrane region" description="Helical" evidence="3">
    <location>
        <begin position="1354"/>
        <end position="1373"/>
    </location>
</feature>
<evidence type="ECO:0008006" key="6">
    <source>
        <dbReference type="Google" id="ProtNLM"/>
    </source>
</evidence>
<protein>
    <recommendedName>
        <fullName evidence="6">Transmembrane protein</fullName>
    </recommendedName>
</protein>
<keyword evidence="3" id="KW-0472">Membrane</keyword>
<dbReference type="PANTHER" id="PTHR31600">
    <property type="entry name" value="TINY MACROCYSTS PROTEIN B-RELATED"/>
    <property type="match status" value="1"/>
</dbReference>
<gene>
    <name evidence="4" type="ORF">PPRIM_AZ9-3.1.T1170056</name>
</gene>
<feature type="transmembrane region" description="Helical" evidence="3">
    <location>
        <begin position="1195"/>
        <end position="1214"/>
    </location>
</feature>
<feature type="transmembrane region" description="Helical" evidence="3">
    <location>
        <begin position="176"/>
        <end position="197"/>
    </location>
</feature>
<keyword evidence="1" id="KW-0175">Coiled coil</keyword>
<feature type="transmembrane region" description="Helical" evidence="3">
    <location>
        <begin position="241"/>
        <end position="261"/>
    </location>
</feature>
<evidence type="ECO:0000256" key="3">
    <source>
        <dbReference type="SAM" id="Phobius"/>
    </source>
</evidence>
<evidence type="ECO:0000313" key="4">
    <source>
        <dbReference type="EMBL" id="CAD8101957.1"/>
    </source>
</evidence>
<feature type="transmembrane region" description="Helical" evidence="3">
    <location>
        <begin position="293"/>
        <end position="311"/>
    </location>
</feature>
<dbReference type="PANTHER" id="PTHR31600:SF2">
    <property type="entry name" value="GAMETE ENRICHED GENE 10 PROTEIN-RELATED"/>
    <property type="match status" value="1"/>
</dbReference>
<dbReference type="Proteomes" id="UP000688137">
    <property type="component" value="Unassembled WGS sequence"/>
</dbReference>
<feature type="transmembrane region" description="Helical" evidence="3">
    <location>
        <begin position="218"/>
        <end position="235"/>
    </location>
</feature>
<evidence type="ECO:0000256" key="2">
    <source>
        <dbReference type="SAM" id="MobiDB-lite"/>
    </source>
</evidence>
<comment type="caution">
    <text evidence="4">The sequence shown here is derived from an EMBL/GenBank/DDBJ whole genome shotgun (WGS) entry which is preliminary data.</text>
</comment>